<organism evidence="6 7">
    <name type="scientific">Bacteroides uniformis</name>
    <dbReference type="NCBI Taxonomy" id="820"/>
    <lineage>
        <taxon>Bacteria</taxon>
        <taxon>Pseudomonadati</taxon>
        <taxon>Bacteroidota</taxon>
        <taxon>Bacteroidia</taxon>
        <taxon>Bacteroidales</taxon>
        <taxon>Bacteroidaceae</taxon>
        <taxon>Bacteroides</taxon>
    </lineage>
</organism>
<evidence type="ECO:0000313" key="7">
    <source>
        <dbReference type="Proteomes" id="UP000095419"/>
    </source>
</evidence>
<dbReference type="Pfam" id="PF13802">
    <property type="entry name" value="Gal_mutarotas_2"/>
    <property type="match status" value="1"/>
</dbReference>
<dbReference type="SUPFAM" id="SSF51445">
    <property type="entry name" value="(Trans)glycosidases"/>
    <property type="match status" value="1"/>
</dbReference>
<evidence type="ECO:0000256" key="1">
    <source>
        <dbReference type="ARBA" id="ARBA00007806"/>
    </source>
</evidence>
<dbReference type="GO" id="GO:0005975">
    <property type="term" value="P:carbohydrate metabolic process"/>
    <property type="evidence" value="ECO:0007669"/>
    <property type="project" value="InterPro"/>
</dbReference>
<dbReference type="SUPFAM" id="SSF51011">
    <property type="entry name" value="Glycosyl hydrolase domain"/>
    <property type="match status" value="1"/>
</dbReference>
<dbReference type="Gene3D" id="2.60.40.1180">
    <property type="entry name" value="Golgi alpha-mannosidase II"/>
    <property type="match status" value="1"/>
</dbReference>
<evidence type="ECO:0000259" key="5">
    <source>
        <dbReference type="Pfam" id="PF21365"/>
    </source>
</evidence>
<dbReference type="PANTHER" id="PTHR43863:SF2">
    <property type="entry name" value="MALTASE-GLUCOAMYLASE"/>
    <property type="match status" value="1"/>
</dbReference>
<dbReference type="GO" id="GO:0061634">
    <property type="term" value="F:alpha-D-xyloside xylohydrolase"/>
    <property type="evidence" value="ECO:0007669"/>
    <property type="project" value="UniProtKB-EC"/>
</dbReference>
<dbReference type="CDD" id="cd06593">
    <property type="entry name" value="GH31_xylosidase_YicI"/>
    <property type="match status" value="1"/>
</dbReference>
<keyword evidence="2 6" id="KW-0378">Hydrolase</keyword>
<evidence type="ECO:0000256" key="2">
    <source>
        <dbReference type="RuleBase" id="RU361185"/>
    </source>
</evidence>
<dbReference type="InterPro" id="IPR013780">
    <property type="entry name" value="Glyco_hydro_b"/>
</dbReference>
<keyword evidence="2 6" id="KW-0326">Glycosidase</keyword>
<feature type="domain" description="Glycosyl hydrolase family 31 C-terminal" evidence="5">
    <location>
        <begin position="683"/>
        <end position="768"/>
    </location>
</feature>
<protein>
    <submittedName>
        <fullName evidence="6">Alpha-glucosidase</fullName>
        <ecNumber evidence="6">3.2.1.177</ecNumber>
    </submittedName>
</protein>
<comment type="similarity">
    <text evidence="1 2">Belongs to the glycosyl hydrolase 31 family.</text>
</comment>
<dbReference type="GO" id="GO:0030246">
    <property type="term" value="F:carbohydrate binding"/>
    <property type="evidence" value="ECO:0007669"/>
    <property type="project" value="InterPro"/>
</dbReference>
<dbReference type="Gene3D" id="2.60.40.1760">
    <property type="entry name" value="glycosyl hydrolase (family 31)"/>
    <property type="match status" value="1"/>
</dbReference>
<dbReference type="Gene3D" id="3.20.20.80">
    <property type="entry name" value="Glycosidases"/>
    <property type="match status" value="1"/>
</dbReference>
<dbReference type="Pfam" id="PF21365">
    <property type="entry name" value="Glyco_hydro_31_3rd"/>
    <property type="match status" value="1"/>
</dbReference>
<dbReference type="InterPro" id="IPR011013">
    <property type="entry name" value="Gal_mutarotase_sf_dom"/>
</dbReference>
<sequence length="834" mass="94650">MFVSKGAEMCIVKQNWVLKDIFITYVSLWKGIYLAAKSLNSNIMIKKILTVAMLVCTCSSSLAQPHVNDGTSYLMNQALDMSTDFLDLSNTLFFADHLESFDVKSGEGLVNWKRGHLMPRQAFNTNGAQPRKMRMLDFPFTAYENDPNLKFKIDFVTPRTVRIRMLTTPVEPKVSTSIMLAKEPGKDESWKVTETENTIVYAGNYGTVQINKNPWRVVLKDKTGRILSQTVTLRDADSTQVKYTPFSFIKRGSDNARRINPVFTLTADEMIFGCGESATGLNKVGQKVNLFVTDPQGPETDQMYKPIPFFMSNRGYGMFMHTSAPVTCDFGATYIGLNKMFMGDENLDLFVFFGEPKDILDEYTDLVGKPGMPPLWSFGTWMSRITYFSEKEGYDVAANIRKNKYPCDVIHFDTGWFDVDWQCDYKFSENRFQNPQQMLKDLKSQGFHVCLWQLPYFTPKNRYFPELIKKDMYVKNGNGELPYEDVVLDFSNPETVKWYQDKLAGLLNIGVSAIKVDFGEAAPLNGIYASGKSGWYEHNLYPVRYDMAVSEITKKLHNENIMWARAAWAGSQRYPLHWGGDAATTNTGMLGTLRAGLSFGLSGFSFWSHDMGGFVKSTPEDLYCRWLPFGFLTSHTRAHGAPPTEPWLYDSKRVQDVFRKSAEMKYRLMPYVYAQAKECTEKGLPMLRALFVEFPDDPGAWKVDDEYLFGSQILVAPLLESGITGRTVYLPEGKWIDYQTEKVYEGGWHRIEAGSLPIIMLVRDGSVLPHLKLAQSTSEMDWSKMSLKVYSADKKQAEGLICLPTDNCIQVVKVDCAKAKPQLLNQVEGTSLSF</sequence>
<name>A0A174IXX3_BACUN</name>
<dbReference type="InterPro" id="IPR051816">
    <property type="entry name" value="Glycosyl_Hydrolase_31"/>
</dbReference>
<dbReference type="CDD" id="cd14752">
    <property type="entry name" value="GH31_N"/>
    <property type="match status" value="1"/>
</dbReference>
<dbReference type="InterPro" id="IPR000322">
    <property type="entry name" value="Glyco_hydro_31_TIM"/>
</dbReference>
<gene>
    <name evidence="6" type="primary">yicI_4</name>
    <name evidence="6" type="ORF">ERS417307_02699</name>
</gene>
<dbReference type="InterPro" id="IPR017853">
    <property type="entry name" value="GH"/>
</dbReference>
<dbReference type="PANTHER" id="PTHR43863">
    <property type="entry name" value="HYDROLASE, PUTATIVE (AFU_ORTHOLOGUE AFUA_1G03140)-RELATED"/>
    <property type="match status" value="1"/>
</dbReference>
<reference evidence="6 7" key="1">
    <citation type="submission" date="2015-09" db="EMBL/GenBank/DDBJ databases">
        <authorList>
            <consortium name="Pathogen Informatics"/>
        </authorList>
    </citation>
    <scope>NUCLEOTIDE SEQUENCE [LARGE SCALE GENOMIC DNA]</scope>
    <source>
        <strain evidence="6 7">2789STDY5608791</strain>
    </source>
</reference>
<dbReference type="InterPro" id="IPR025887">
    <property type="entry name" value="Glyco_hydro_31_N_dom"/>
</dbReference>
<proteinExistence type="inferred from homology"/>
<dbReference type="SUPFAM" id="SSF74650">
    <property type="entry name" value="Galactose mutarotase-like"/>
    <property type="match status" value="1"/>
</dbReference>
<evidence type="ECO:0000259" key="4">
    <source>
        <dbReference type="Pfam" id="PF13802"/>
    </source>
</evidence>
<dbReference type="EMBL" id="CYZF01000007">
    <property type="protein sequence ID" value="CUO90457.1"/>
    <property type="molecule type" value="Genomic_DNA"/>
</dbReference>
<accession>A0A174IXX3</accession>
<dbReference type="Pfam" id="PF01055">
    <property type="entry name" value="Glyco_hydro_31_2nd"/>
    <property type="match status" value="1"/>
</dbReference>
<feature type="domain" description="Glycoside hydrolase family 31 TIM barrel" evidence="3">
    <location>
        <begin position="370"/>
        <end position="674"/>
    </location>
</feature>
<dbReference type="InterPro" id="IPR048395">
    <property type="entry name" value="Glyco_hydro_31_C"/>
</dbReference>
<evidence type="ECO:0000259" key="3">
    <source>
        <dbReference type="Pfam" id="PF01055"/>
    </source>
</evidence>
<evidence type="ECO:0000313" key="6">
    <source>
        <dbReference type="EMBL" id="CUO90457.1"/>
    </source>
</evidence>
<dbReference type="Proteomes" id="UP000095419">
    <property type="component" value="Unassembled WGS sequence"/>
</dbReference>
<feature type="domain" description="Glycoside hydrolase family 31 N-terminal" evidence="4">
    <location>
        <begin position="151"/>
        <end position="329"/>
    </location>
</feature>
<dbReference type="EC" id="3.2.1.177" evidence="6"/>
<dbReference type="AlphaFoldDB" id="A0A174IXX3"/>